<dbReference type="PROSITE" id="PS00134">
    <property type="entry name" value="TRYPSIN_HIS"/>
    <property type="match status" value="1"/>
</dbReference>
<keyword evidence="3" id="KW-0645">Protease</keyword>
<evidence type="ECO:0000313" key="6">
    <source>
        <dbReference type="Proteomes" id="UP000245383"/>
    </source>
</evidence>
<dbReference type="SUPFAM" id="SSF50494">
    <property type="entry name" value="Trypsin-like serine proteases"/>
    <property type="match status" value="1"/>
</dbReference>
<dbReference type="PRINTS" id="PR00722">
    <property type="entry name" value="CHYMOTRYPSIN"/>
</dbReference>
<dbReference type="CDD" id="cd00190">
    <property type="entry name" value="Tryp_SPc"/>
    <property type="match status" value="1"/>
</dbReference>
<dbReference type="InterPro" id="IPR009003">
    <property type="entry name" value="Peptidase_S1_PA"/>
</dbReference>
<comment type="caution">
    <text evidence="5">The sequence shown here is derived from an EMBL/GenBank/DDBJ whole genome shotgun (WGS) entry which is preliminary data.</text>
</comment>
<dbReference type="InterPro" id="IPR043504">
    <property type="entry name" value="Peptidase_S1_PA_chymotrypsin"/>
</dbReference>
<dbReference type="PANTHER" id="PTHR24276">
    <property type="entry name" value="POLYSERASE-RELATED"/>
    <property type="match status" value="1"/>
</dbReference>
<proteinExistence type="inferred from homology"/>
<dbReference type="AlphaFoldDB" id="A0A2T9Y3S8"/>
<feature type="domain" description="Peptidase S1" evidence="4">
    <location>
        <begin position="86"/>
        <end position="336"/>
    </location>
</feature>
<sequence length="393" mass="43210">MANDLSPESTYKSVKYCKKLDKHEENYLNKYTINSNELFVLVSNAQHLLHPLLTISKPENQTLNFSSLFSADPLSNSHNKELSKRITNGKTAKISEFPYASFLLIDFGVGGAFCGGSLIAPNIIISAAHCFINPVDGKAVHPSRISAKLGSERITKEPTTTFKVKYLANHQKFSPVRYSDDIALLFLEKDVPANIAAPVEIYTENISDDLAVRAAGWGTTTKSNIVGTKIGFSLTLNYLDITIRSDNLCMSPEYSWTNNNDKSICSINKSNSGVCMGDSGGPLSTNVGNSTKLVGISSAIAISVSDSGEAKCGRKNEGAFFTHVNYYSNWIEQQIDAFKNNSISIEADTNSKYFFSYYDFIQSKGSKPGQDFYINFSSYSVRIGTNLILLSIR</sequence>
<keyword evidence="3" id="KW-0378">Hydrolase</keyword>
<keyword evidence="2" id="KW-1015">Disulfide bond</keyword>
<reference evidence="5 6" key="1">
    <citation type="journal article" date="2018" name="MBio">
        <title>Comparative Genomics Reveals the Core Gene Toolbox for the Fungus-Insect Symbiosis.</title>
        <authorList>
            <person name="Wang Y."/>
            <person name="Stata M."/>
            <person name="Wang W."/>
            <person name="Stajich J.E."/>
            <person name="White M.M."/>
            <person name="Moncalvo J.M."/>
        </authorList>
    </citation>
    <scope>NUCLEOTIDE SEQUENCE [LARGE SCALE GENOMIC DNA]</scope>
    <source>
        <strain evidence="5 6">SWE-8-4</strain>
    </source>
</reference>
<organism evidence="5 6">
    <name type="scientific">Smittium simulii</name>
    <dbReference type="NCBI Taxonomy" id="133385"/>
    <lineage>
        <taxon>Eukaryota</taxon>
        <taxon>Fungi</taxon>
        <taxon>Fungi incertae sedis</taxon>
        <taxon>Zoopagomycota</taxon>
        <taxon>Kickxellomycotina</taxon>
        <taxon>Harpellomycetes</taxon>
        <taxon>Harpellales</taxon>
        <taxon>Legeriomycetaceae</taxon>
        <taxon>Smittium</taxon>
    </lineage>
</organism>
<dbReference type="Proteomes" id="UP000245383">
    <property type="component" value="Unassembled WGS sequence"/>
</dbReference>
<keyword evidence="3" id="KW-0720">Serine protease</keyword>
<name>A0A2T9Y3S8_9FUNG</name>
<evidence type="ECO:0000256" key="2">
    <source>
        <dbReference type="ARBA" id="ARBA00023157"/>
    </source>
</evidence>
<dbReference type="STRING" id="133385.A0A2T9Y3S8"/>
<dbReference type="PROSITE" id="PS00135">
    <property type="entry name" value="TRYPSIN_SER"/>
    <property type="match status" value="1"/>
</dbReference>
<dbReference type="InterPro" id="IPR018114">
    <property type="entry name" value="TRYPSIN_HIS"/>
</dbReference>
<dbReference type="GO" id="GO:0004252">
    <property type="term" value="F:serine-type endopeptidase activity"/>
    <property type="evidence" value="ECO:0007669"/>
    <property type="project" value="InterPro"/>
</dbReference>
<keyword evidence="6" id="KW-1185">Reference proteome</keyword>
<accession>A0A2T9Y3S8</accession>
<dbReference type="PANTHER" id="PTHR24276:SF91">
    <property type="entry name" value="AT26814P-RELATED"/>
    <property type="match status" value="1"/>
</dbReference>
<dbReference type="InterPro" id="IPR033116">
    <property type="entry name" value="TRYPSIN_SER"/>
</dbReference>
<gene>
    <name evidence="5" type="ORF">BB561_006483</name>
</gene>
<dbReference type="Pfam" id="PF00089">
    <property type="entry name" value="Trypsin"/>
    <property type="match status" value="1"/>
</dbReference>
<dbReference type="SMART" id="SM00020">
    <property type="entry name" value="Tryp_SPc"/>
    <property type="match status" value="1"/>
</dbReference>
<protein>
    <recommendedName>
        <fullName evidence="4">Peptidase S1 domain-containing protein</fullName>
    </recommendedName>
</protein>
<dbReference type="GO" id="GO:0006508">
    <property type="term" value="P:proteolysis"/>
    <property type="evidence" value="ECO:0007669"/>
    <property type="project" value="UniProtKB-KW"/>
</dbReference>
<dbReference type="PROSITE" id="PS50240">
    <property type="entry name" value="TRYPSIN_DOM"/>
    <property type="match status" value="1"/>
</dbReference>
<comment type="similarity">
    <text evidence="1">Belongs to the peptidase S1 family.</text>
</comment>
<dbReference type="OrthoDB" id="6380398at2759"/>
<evidence type="ECO:0000259" key="4">
    <source>
        <dbReference type="PROSITE" id="PS50240"/>
    </source>
</evidence>
<evidence type="ECO:0000313" key="5">
    <source>
        <dbReference type="EMBL" id="PVU87005.1"/>
    </source>
</evidence>
<evidence type="ECO:0000256" key="3">
    <source>
        <dbReference type="RuleBase" id="RU363034"/>
    </source>
</evidence>
<dbReference type="EMBL" id="MBFR01000572">
    <property type="protein sequence ID" value="PVU87005.1"/>
    <property type="molecule type" value="Genomic_DNA"/>
</dbReference>
<dbReference type="InterPro" id="IPR001314">
    <property type="entry name" value="Peptidase_S1A"/>
</dbReference>
<dbReference type="InterPro" id="IPR050430">
    <property type="entry name" value="Peptidase_S1"/>
</dbReference>
<dbReference type="InterPro" id="IPR001254">
    <property type="entry name" value="Trypsin_dom"/>
</dbReference>
<evidence type="ECO:0000256" key="1">
    <source>
        <dbReference type="ARBA" id="ARBA00007664"/>
    </source>
</evidence>
<dbReference type="Gene3D" id="2.40.10.10">
    <property type="entry name" value="Trypsin-like serine proteases"/>
    <property type="match status" value="1"/>
</dbReference>